<feature type="transmembrane region" description="Helical" evidence="1">
    <location>
        <begin position="42"/>
        <end position="65"/>
    </location>
</feature>
<evidence type="ECO:0000313" key="2">
    <source>
        <dbReference type="EMBL" id="GGA58276.1"/>
    </source>
</evidence>
<sequence length="66" mass="7241">MAASLVKSVHLYTFVYGALALAAFWGVVRLCSRWRGLPWYAVVARVLGTLVLLAFGVLMVFYAAFG</sequence>
<reference evidence="2" key="1">
    <citation type="journal article" date="2014" name="Int. J. Syst. Evol. Microbiol.">
        <title>Complete genome sequence of Corynebacterium casei LMG S-19264T (=DSM 44701T), isolated from a smear-ripened cheese.</title>
        <authorList>
            <consortium name="US DOE Joint Genome Institute (JGI-PGF)"/>
            <person name="Walter F."/>
            <person name="Albersmeier A."/>
            <person name="Kalinowski J."/>
            <person name="Ruckert C."/>
        </authorList>
    </citation>
    <scope>NUCLEOTIDE SEQUENCE</scope>
    <source>
        <strain evidence="2">CGMCC 1.15447</strain>
    </source>
</reference>
<dbReference type="AlphaFoldDB" id="A0A916RIC1"/>
<gene>
    <name evidence="2" type="ORF">GCM10011507_07070</name>
</gene>
<comment type="caution">
    <text evidence="2">The sequence shown here is derived from an EMBL/GenBank/DDBJ whole genome shotgun (WGS) entry which is preliminary data.</text>
</comment>
<proteinExistence type="predicted"/>
<protein>
    <submittedName>
        <fullName evidence="2">Uncharacterized protein</fullName>
    </submittedName>
</protein>
<keyword evidence="1" id="KW-0812">Transmembrane</keyword>
<reference evidence="2" key="2">
    <citation type="submission" date="2020-09" db="EMBL/GenBank/DDBJ databases">
        <authorList>
            <person name="Sun Q."/>
            <person name="Zhou Y."/>
        </authorList>
    </citation>
    <scope>NUCLEOTIDE SEQUENCE</scope>
    <source>
        <strain evidence="2">CGMCC 1.15447</strain>
    </source>
</reference>
<dbReference type="Proteomes" id="UP000648801">
    <property type="component" value="Unassembled WGS sequence"/>
</dbReference>
<name>A0A916RIC1_9BACT</name>
<keyword evidence="1" id="KW-0472">Membrane</keyword>
<accession>A0A916RIC1</accession>
<evidence type="ECO:0000313" key="3">
    <source>
        <dbReference type="Proteomes" id="UP000648801"/>
    </source>
</evidence>
<keyword evidence="1" id="KW-1133">Transmembrane helix</keyword>
<dbReference type="EMBL" id="BMJB01000001">
    <property type="protein sequence ID" value="GGA58276.1"/>
    <property type="molecule type" value="Genomic_DNA"/>
</dbReference>
<organism evidence="2 3">
    <name type="scientific">Edaphobacter acidisoli</name>
    <dbReference type="NCBI Taxonomy" id="2040573"/>
    <lineage>
        <taxon>Bacteria</taxon>
        <taxon>Pseudomonadati</taxon>
        <taxon>Acidobacteriota</taxon>
        <taxon>Terriglobia</taxon>
        <taxon>Terriglobales</taxon>
        <taxon>Acidobacteriaceae</taxon>
        <taxon>Edaphobacter</taxon>
    </lineage>
</organism>
<keyword evidence="3" id="KW-1185">Reference proteome</keyword>
<feature type="transmembrane region" description="Helical" evidence="1">
    <location>
        <begin position="12"/>
        <end position="30"/>
    </location>
</feature>
<evidence type="ECO:0000256" key="1">
    <source>
        <dbReference type="SAM" id="Phobius"/>
    </source>
</evidence>